<sequence length="252" mass="27508">MTQYITVVKSNIGEGKLGTALDTLKLKSKRKEVAVKAVSQKDKDGYAVLHCGAERYIEATSSKLSADEIVHIVAGVISEIRDAAEEGKIESDSKLWLPHEKGGRRPQATDEVSAESDKTGQDVVELATPSSGGLKSELKSKKTQAKSLTPATPAQSSSRKDVVDLDVTETRRAEIEALMSELDMDVSALPVNKKDCLKLGSKQIADLGKLCKERIPDFFESFVMADGELKHGKRGTPVRNDWTDGIYRYLKS</sequence>
<dbReference type="Proteomes" id="UP001314263">
    <property type="component" value="Unassembled WGS sequence"/>
</dbReference>
<evidence type="ECO:0000313" key="2">
    <source>
        <dbReference type="Proteomes" id="UP001314263"/>
    </source>
</evidence>
<comment type="caution">
    <text evidence="1">The sequence shown here is derived from an EMBL/GenBank/DDBJ whole genome shotgun (WGS) entry which is preliminary data.</text>
</comment>
<dbReference type="AlphaFoldDB" id="A0AAV1I381"/>
<protein>
    <submittedName>
        <fullName evidence="1">Uncharacterized protein</fullName>
    </submittedName>
</protein>
<evidence type="ECO:0000313" key="1">
    <source>
        <dbReference type="EMBL" id="CAK0777715.1"/>
    </source>
</evidence>
<gene>
    <name evidence="1" type="ORF">CVIRNUC_004521</name>
</gene>
<accession>A0AAV1I381</accession>
<proteinExistence type="predicted"/>
<dbReference type="EMBL" id="CAUYUE010000005">
    <property type="protein sequence ID" value="CAK0777715.1"/>
    <property type="molecule type" value="Genomic_DNA"/>
</dbReference>
<reference evidence="1 2" key="1">
    <citation type="submission" date="2023-10" db="EMBL/GenBank/DDBJ databases">
        <authorList>
            <person name="Maclean D."/>
            <person name="Macfadyen A."/>
        </authorList>
    </citation>
    <scope>NUCLEOTIDE SEQUENCE [LARGE SCALE GENOMIC DNA]</scope>
</reference>
<organism evidence="1 2">
    <name type="scientific">Coccomyxa viridis</name>
    <dbReference type="NCBI Taxonomy" id="1274662"/>
    <lineage>
        <taxon>Eukaryota</taxon>
        <taxon>Viridiplantae</taxon>
        <taxon>Chlorophyta</taxon>
        <taxon>core chlorophytes</taxon>
        <taxon>Trebouxiophyceae</taxon>
        <taxon>Trebouxiophyceae incertae sedis</taxon>
        <taxon>Coccomyxaceae</taxon>
        <taxon>Coccomyxa</taxon>
    </lineage>
</organism>
<name>A0AAV1I381_9CHLO</name>
<keyword evidence="2" id="KW-1185">Reference proteome</keyword>